<evidence type="ECO:0000313" key="1">
    <source>
        <dbReference type="EMBL" id="TKI53526.1"/>
    </source>
</evidence>
<organism evidence="1 2">
    <name type="scientific">Lysinibacillus mangiferihumi</name>
    <dbReference type="NCBI Taxonomy" id="1130819"/>
    <lineage>
        <taxon>Bacteria</taxon>
        <taxon>Bacillati</taxon>
        <taxon>Bacillota</taxon>
        <taxon>Bacilli</taxon>
        <taxon>Bacillales</taxon>
        <taxon>Bacillaceae</taxon>
        <taxon>Lysinibacillus</taxon>
    </lineage>
</organism>
<dbReference type="NCBIfam" id="TIGR01636">
    <property type="entry name" value="phage_rinA"/>
    <property type="match status" value="1"/>
</dbReference>
<sequence length="140" mass="16979">MPTLSRSETQTIEKYWTDYEVYKKQLKYREWELLNPHNEDALNFNAKSSKISNPTHNKAVVLMNDVYYQNLSRIVKTVEDIYKELDNDLKTIVDMRYWDTENNCYEWQHIADELYMSVQRVLRKRNALIDMTAKRIGWMM</sequence>
<gene>
    <name evidence="1" type="ORF">FC756_23145</name>
</gene>
<keyword evidence="2" id="KW-1185">Reference proteome</keyword>
<accession>A0A4U2XZR6</accession>
<dbReference type="Proteomes" id="UP000308744">
    <property type="component" value="Unassembled WGS sequence"/>
</dbReference>
<dbReference type="EMBL" id="SZPU01000107">
    <property type="protein sequence ID" value="TKI53526.1"/>
    <property type="molecule type" value="Genomic_DNA"/>
</dbReference>
<proteinExistence type="predicted"/>
<comment type="caution">
    <text evidence="1">The sequence shown here is derived from an EMBL/GenBank/DDBJ whole genome shotgun (WGS) entry which is preliminary data.</text>
</comment>
<reference evidence="1 2" key="1">
    <citation type="submission" date="2019-04" db="EMBL/GenBank/DDBJ databases">
        <title>Lysinibacillus genome sequencing.</title>
        <authorList>
            <person name="Dunlap C."/>
        </authorList>
    </citation>
    <scope>NUCLEOTIDE SEQUENCE [LARGE SCALE GENOMIC DNA]</scope>
    <source>
        <strain evidence="1 2">CCTCC AB 2010389</strain>
    </source>
</reference>
<dbReference type="AlphaFoldDB" id="A0A4U2XZR6"/>
<name>A0A4U2XZR6_9BACI</name>
<dbReference type="RefSeq" id="WP_107896163.1">
    <property type="nucleotide sequence ID" value="NZ_PYWM01000018.1"/>
</dbReference>
<evidence type="ECO:0008006" key="3">
    <source>
        <dbReference type="Google" id="ProtNLM"/>
    </source>
</evidence>
<dbReference type="InterPro" id="IPR006523">
    <property type="entry name" value="RinA"/>
</dbReference>
<protein>
    <recommendedName>
        <fullName evidence="3">Transcriptional regulator</fullName>
    </recommendedName>
</protein>
<evidence type="ECO:0000313" key="2">
    <source>
        <dbReference type="Proteomes" id="UP000308744"/>
    </source>
</evidence>